<dbReference type="Proteomes" id="UP000320160">
    <property type="component" value="Unassembled WGS sequence"/>
</dbReference>
<evidence type="ECO:0000313" key="3">
    <source>
        <dbReference type="EMBL" id="TSB04766.1"/>
    </source>
</evidence>
<evidence type="ECO:0000313" key="4">
    <source>
        <dbReference type="Proteomes" id="UP000320160"/>
    </source>
</evidence>
<dbReference type="RefSeq" id="WP_143775684.1">
    <property type="nucleotide sequence ID" value="NZ_VKKU01000001.1"/>
</dbReference>
<proteinExistence type="predicted"/>
<name>A0A553WJB1_9SPHN</name>
<gene>
    <name evidence="3" type="ORF">FOM92_04985</name>
</gene>
<sequence length="94" mass="10022">MSQSYKWVTTALLGTVGTVTFYGAAFAQPAPPPEGSVPPPTIDSNEDGRPDAWDRDGNGVPDAWDVNGDGKPDRFDNDGDGKPDDKSAKEMKPK</sequence>
<dbReference type="EMBL" id="VKKU01000001">
    <property type="protein sequence ID" value="TSB04766.1"/>
    <property type="molecule type" value="Genomic_DNA"/>
</dbReference>
<feature type="signal peptide" evidence="2">
    <location>
        <begin position="1"/>
        <end position="27"/>
    </location>
</feature>
<evidence type="ECO:0008006" key="5">
    <source>
        <dbReference type="Google" id="ProtNLM"/>
    </source>
</evidence>
<feature type="compositionally biased region" description="Basic and acidic residues" evidence="1">
    <location>
        <begin position="68"/>
        <end position="94"/>
    </location>
</feature>
<keyword evidence="4" id="KW-1185">Reference proteome</keyword>
<feature type="region of interest" description="Disordered" evidence="1">
    <location>
        <begin position="28"/>
        <end position="94"/>
    </location>
</feature>
<evidence type="ECO:0000256" key="2">
    <source>
        <dbReference type="SAM" id="SignalP"/>
    </source>
</evidence>
<accession>A0A553WJB1</accession>
<protein>
    <recommendedName>
        <fullName evidence="5">EF-hand domain-containing protein</fullName>
    </recommendedName>
</protein>
<dbReference type="AlphaFoldDB" id="A0A553WJB1"/>
<evidence type="ECO:0000256" key="1">
    <source>
        <dbReference type="SAM" id="MobiDB-lite"/>
    </source>
</evidence>
<feature type="compositionally biased region" description="Pro residues" evidence="1">
    <location>
        <begin position="29"/>
        <end position="41"/>
    </location>
</feature>
<dbReference type="OrthoDB" id="7596106at2"/>
<organism evidence="3 4">
    <name type="scientific">Sphingorhabdus contaminans</name>
    <dbReference type="NCBI Taxonomy" id="1343899"/>
    <lineage>
        <taxon>Bacteria</taxon>
        <taxon>Pseudomonadati</taxon>
        <taxon>Pseudomonadota</taxon>
        <taxon>Alphaproteobacteria</taxon>
        <taxon>Sphingomonadales</taxon>
        <taxon>Sphingomonadaceae</taxon>
        <taxon>Sphingorhabdus</taxon>
    </lineage>
</organism>
<feature type="chain" id="PRO_5022098953" description="EF-hand domain-containing protein" evidence="2">
    <location>
        <begin position="28"/>
        <end position="94"/>
    </location>
</feature>
<reference evidence="3 4" key="1">
    <citation type="submission" date="2019-07" db="EMBL/GenBank/DDBJ databases">
        <authorList>
            <person name="Park M."/>
        </authorList>
    </citation>
    <scope>NUCLEOTIDE SEQUENCE [LARGE SCALE GENOMIC DNA]</scope>
    <source>
        <strain evidence="3 4">KCTC32445</strain>
    </source>
</reference>
<dbReference type="SUPFAM" id="SSF103647">
    <property type="entry name" value="TSP type-3 repeat"/>
    <property type="match status" value="1"/>
</dbReference>
<dbReference type="InterPro" id="IPR028974">
    <property type="entry name" value="TSP_type-3_rpt"/>
</dbReference>
<comment type="caution">
    <text evidence="3">The sequence shown here is derived from an EMBL/GenBank/DDBJ whole genome shotgun (WGS) entry which is preliminary data.</text>
</comment>
<keyword evidence="2" id="KW-0732">Signal</keyword>
<feature type="compositionally biased region" description="Basic and acidic residues" evidence="1">
    <location>
        <begin position="46"/>
        <end position="57"/>
    </location>
</feature>
<dbReference type="GO" id="GO:0005509">
    <property type="term" value="F:calcium ion binding"/>
    <property type="evidence" value="ECO:0007669"/>
    <property type="project" value="InterPro"/>
</dbReference>